<dbReference type="GO" id="GO:0003677">
    <property type="term" value="F:DNA binding"/>
    <property type="evidence" value="ECO:0007669"/>
    <property type="project" value="InterPro"/>
</dbReference>
<evidence type="ECO:0000313" key="2">
    <source>
        <dbReference type="Proteomes" id="UP000654108"/>
    </source>
</evidence>
<reference evidence="1" key="1">
    <citation type="submission" date="2020-09" db="EMBL/GenBank/DDBJ databases">
        <title>Genome seq and assembly of Devosia sp.</title>
        <authorList>
            <person name="Chhetri G."/>
        </authorList>
    </citation>
    <scope>NUCLEOTIDE SEQUENCE</scope>
    <source>
        <strain evidence="1">PTR5</strain>
    </source>
</reference>
<gene>
    <name evidence="1" type="ORF">IC608_04905</name>
</gene>
<accession>A0A927FTD8</accession>
<dbReference type="GO" id="GO:0032784">
    <property type="term" value="P:regulation of DNA-templated transcription elongation"/>
    <property type="evidence" value="ECO:0007669"/>
    <property type="project" value="InterPro"/>
</dbReference>
<dbReference type="EMBL" id="JACYFU010000001">
    <property type="protein sequence ID" value="MBD8064814.1"/>
    <property type="molecule type" value="Genomic_DNA"/>
</dbReference>
<keyword evidence="2" id="KW-1185">Reference proteome</keyword>
<evidence type="ECO:0008006" key="3">
    <source>
        <dbReference type="Google" id="ProtNLM"/>
    </source>
</evidence>
<dbReference type="AlphaFoldDB" id="A0A927FTD8"/>
<organism evidence="1 2">
    <name type="scientific">Devosia oryzisoli</name>
    <dbReference type="NCBI Taxonomy" id="2774138"/>
    <lineage>
        <taxon>Bacteria</taxon>
        <taxon>Pseudomonadati</taxon>
        <taxon>Pseudomonadota</taxon>
        <taxon>Alphaproteobacteria</taxon>
        <taxon>Hyphomicrobiales</taxon>
        <taxon>Devosiaceae</taxon>
        <taxon>Devosia</taxon>
    </lineage>
</organism>
<sequence length="209" mass="22475">MIIDHSLVTTLSTHDYSRLHALKTTLTSSRHEMAGLVRRKLTSAIVMLPTDIPSHTASSGKRVRFRVDGGVSLERHLAWQGGDSSKVISCSEPLGLALLGLAPSQTLPFTDESGRTRRVTLEDVSFASAAGKDAADLACAGTAPASDRPNFSQRLGRRMAKWLQGRARTALAGLNDSLLSDIGMKRSELDSIAEALLAPNGAFQPRERK</sequence>
<comment type="caution">
    <text evidence="1">The sequence shown here is derived from an EMBL/GenBank/DDBJ whole genome shotgun (WGS) entry which is preliminary data.</text>
</comment>
<dbReference type="Gene3D" id="3.10.50.30">
    <property type="entry name" value="Transcription elongation factor, GreA/GreB, C-terminal domain"/>
    <property type="match status" value="1"/>
</dbReference>
<evidence type="ECO:0000313" key="1">
    <source>
        <dbReference type="EMBL" id="MBD8064814.1"/>
    </source>
</evidence>
<dbReference type="InterPro" id="IPR036953">
    <property type="entry name" value="GreA/GreB_C_sf"/>
</dbReference>
<protein>
    <recommendedName>
        <fullName evidence="3">Transcription elongation factor GreA/GreB C-terminal domain-containing protein</fullName>
    </recommendedName>
</protein>
<proteinExistence type="predicted"/>
<dbReference type="Proteomes" id="UP000654108">
    <property type="component" value="Unassembled WGS sequence"/>
</dbReference>
<dbReference type="RefSeq" id="WP_191773144.1">
    <property type="nucleotide sequence ID" value="NZ_JACYFU010000001.1"/>
</dbReference>
<name>A0A927FTD8_9HYPH</name>